<reference evidence="1" key="1">
    <citation type="submission" date="2023-11" db="EMBL/GenBank/DDBJ databases">
        <authorList>
            <person name="Poullet M."/>
        </authorList>
    </citation>
    <scope>NUCLEOTIDE SEQUENCE</scope>
    <source>
        <strain evidence="1">E1834</strain>
    </source>
</reference>
<organism evidence="1 2">
    <name type="scientific">Meloidogyne enterolobii</name>
    <name type="common">Root-knot nematode worm</name>
    <name type="synonym">Meloidogyne mayaguensis</name>
    <dbReference type="NCBI Taxonomy" id="390850"/>
    <lineage>
        <taxon>Eukaryota</taxon>
        <taxon>Metazoa</taxon>
        <taxon>Ecdysozoa</taxon>
        <taxon>Nematoda</taxon>
        <taxon>Chromadorea</taxon>
        <taxon>Rhabditida</taxon>
        <taxon>Tylenchina</taxon>
        <taxon>Tylenchomorpha</taxon>
        <taxon>Tylenchoidea</taxon>
        <taxon>Meloidogynidae</taxon>
        <taxon>Meloidogyninae</taxon>
        <taxon>Meloidogyne</taxon>
    </lineage>
</organism>
<name>A0ACB0YSU4_MELEN</name>
<evidence type="ECO:0000313" key="1">
    <source>
        <dbReference type="EMBL" id="CAK5060999.1"/>
    </source>
</evidence>
<keyword evidence="2" id="KW-1185">Reference proteome</keyword>
<proteinExistence type="predicted"/>
<accession>A0ACB0YSU4</accession>
<dbReference type="Proteomes" id="UP001497535">
    <property type="component" value="Unassembled WGS sequence"/>
</dbReference>
<protein>
    <submittedName>
        <fullName evidence="1">Uncharacterized protein</fullName>
    </submittedName>
</protein>
<gene>
    <name evidence="1" type="ORF">MENTE1834_LOCUS16114</name>
</gene>
<dbReference type="EMBL" id="CAVMJV010000018">
    <property type="protein sequence ID" value="CAK5060999.1"/>
    <property type="molecule type" value="Genomic_DNA"/>
</dbReference>
<sequence>MVAKNKYFGEEIAKIVQEKIISFYTKEYKINDRIKDNNFFLERYSMVRRNLIYN</sequence>
<evidence type="ECO:0000313" key="2">
    <source>
        <dbReference type="Proteomes" id="UP001497535"/>
    </source>
</evidence>
<comment type="caution">
    <text evidence="1">The sequence shown here is derived from an EMBL/GenBank/DDBJ whole genome shotgun (WGS) entry which is preliminary data.</text>
</comment>